<evidence type="ECO:0000313" key="4">
    <source>
        <dbReference type="Proteomes" id="UP001165083"/>
    </source>
</evidence>
<proteinExistence type="predicted"/>
<comment type="caution">
    <text evidence="3">The sequence shown here is derived from an EMBL/GenBank/DDBJ whole genome shotgun (WGS) entry which is preliminary data.</text>
</comment>
<organism evidence="3 4">
    <name type="scientific">Phytophthora lilii</name>
    <dbReference type="NCBI Taxonomy" id="2077276"/>
    <lineage>
        <taxon>Eukaryota</taxon>
        <taxon>Sar</taxon>
        <taxon>Stramenopiles</taxon>
        <taxon>Oomycota</taxon>
        <taxon>Peronosporomycetes</taxon>
        <taxon>Peronosporales</taxon>
        <taxon>Peronosporaceae</taxon>
        <taxon>Phytophthora</taxon>
    </lineage>
</organism>
<reference evidence="3" key="1">
    <citation type="submission" date="2023-04" db="EMBL/GenBank/DDBJ databases">
        <title>Phytophthora lilii NBRC 32176.</title>
        <authorList>
            <person name="Ichikawa N."/>
            <person name="Sato H."/>
            <person name="Tonouchi N."/>
        </authorList>
    </citation>
    <scope>NUCLEOTIDE SEQUENCE</scope>
    <source>
        <strain evidence="3">NBRC 32176</strain>
    </source>
</reference>
<feature type="chain" id="PRO_5040873167" evidence="2">
    <location>
        <begin position="24"/>
        <end position="329"/>
    </location>
</feature>
<dbReference type="AlphaFoldDB" id="A0A9W7CLV2"/>
<protein>
    <submittedName>
        <fullName evidence="3">Unnamed protein product</fullName>
    </submittedName>
</protein>
<evidence type="ECO:0000313" key="3">
    <source>
        <dbReference type="EMBL" id="GMF33615.1"/>
    </source>
</evidence>
<feature type="compositionally biased region" description="Gly residues" evidence="1">
    <location>
        <begin position="261"/>
        <end position="275"/>
    </location>
</feature>
<dbReference type="Proteomes" id="UP001165083">
    <property type="component" value="Unassembled WGS sequence"/>
</dbReference>
<evidence type="ECO:0000256" key="1">
    <source>
        <dbReference type="SAM" id="MobiDB-lite"/>
    </source>
</evidence>
<dbReference type="EMBL" id="BSXW01001094">
    <property type="protein sequence ID" value="GMF33615.1"/>
    <property type="molecule type" value="Genomic_DNA"/>
</dbReference>
<feature type="signal peptide" evidence="2">
    <location>
        <begin position="1"/>
        <end position="23"/>
    </location>
</feature>
<evidence type="ECO:0000256" key="2">
    <source>
        <dbReference type="SAM" id="SignalP"/>
    </source>
</evidence>
<feature type="region of interest" description="Disordered" evidence="1">
    <location>
        <begin position="123"/>
        <end position="329"/>
    </location>
</feature>
<keyword evidence="2" id="KW-0732">Signal</keyword>
<keyword evidence="4" id="KW-1185">Reference proteome</keyword>
<gene>
    <name evidence="3" type="ORF">Plil01_001432800</name>
</gene>
<accession>A0A9W7CLV2</accession>
<sequence>MIYPKAIFRTVIALSTVAAATQATVASPGSSTKGAKRGKGGRYIDTTTNAYGTTSIDALNMVSPTTYVNAAAKAQVGVNLRKITSPNGAGGKFSVVSPTNIVQGNKGKSGYVSVIGTPSTHLGNTYRFPESSPRSLDHKGGKKNGHVGNYDVPTPPVVVKGKESNYGAPGAPVQLPANTGKGVKGSKDGKYGVDVPVAPSSGGYKSGNGNKGKKSGKTDNGGNYGGDVPLTGGYTDGKGGKSSKSNKGGNYGVDIPSTGGYTDGKGGKLNKGGKGAADIPSTGGKAGKPNKGGKGERDGNYSPVSPSTGGNYKGSKERLRDSSTSSSYY</sequence>
<dbReference type="OrthoDB" id="129958at2759"/>
<name>A0A9W7CLV2_9STRA</name>